<dbReference type="Proteomes" id="UP000009149">
    <property type="component" value="Chromosome"/>
</dbReference>
<name>B3DY61_METI4</name>
<organism evidence="3 4">
    <name type="scientific">Methylacidiphilum infernorum (isolate V4)</name>
    <name type="common">Methylokorus infernorum (strain V4)</name>
    <dbReference type="NCBI Taxonomy" id="481448"/>
    <lineage>
        <taxon>Bacteria</taxon>
        <taxon>Pseudomonadati</taxon>
        <taxon>Verrucomicrobiota</taxon>
        <taxon>Methylacidiphilae</taxon>
        <taxon>Methylacidiphilales</taxon>
        <taxon>Methylacidiphilaceae</taxon>
        <taxon>Methylacidiphilum (ex Ratnadevi et al. 2023)</taxon>
    </lineage>
</organism>
<evidence type="ECO:0000313" key="3">
    <source>
        <dbReference type="EMBL" id="ACD82338.1"/>
    </source>
</evidence>
<reference evidence="3 4" key="1">
    <citation type="journal article" date="2008" name="Biol. Direct">
        <title>Complete genome sequence of the extremely acidophilic methanotroph isolate V4, Methylacidiphilum infernorum, a representative of the bacterial phylum Verrucomicrobia.</title>
        <authorList>
            <person name="Hou S."/>
            <person name="Makarova K.S."/>
            <person name="Saw J.H."/>
            <person name="Senin P."/>
            <person name="Ly B.V."/>
            <person name="Zhou Z."/>
            <person name="Ren Y."/>
            <person name="Wang J."/>
            <person name="Galperin M.Y."/>
            <person name="Omelchenko M.V."/>
            <person name="Wolf Y.I."/>
            <person name="Yutin N."/>
            <person name="Koonin E.V."/>
            <person name="Stott M.B."/>
            <person name="Mountain B.W."/>
            <person name="Crowe M.A."/>
            <person name="Smirnova A.V."/>
            <person name="Dunfield P.F."/>
            <person name="Feng L."/>
            <person name="Wang L."/>
            <person name="Alam M."/>
        </authorList>
    </citation>
    <scope>NUCLEOTIDE SEQUENCE [LARGE SCALE GENOMIC DNA]</scope>
    <source>
        <strain evidence="4">Isolate V4</strain>
    </source>
</reference>
<proteinExistence type="predicted"/>
<evidence type="ECO:0000313" key="4">
    <source>
        <dbReference type="Proteomes" id="UP000009149"/>
    </source>
</evidence>
<protein>
    <submittedName>
        <fullName evidence="3">HNH nuclease domain containing protein</fullName>
    </submittedName>
</protein>
<feature type="coiled-coil region" evidence="1">
    <location>
        <begin position="449"/>
        <end position="495"/>
    </location>
</feature>
<dbReference type="HOGENOM" id="CLU_455477_0_0_0"/>
<keyword evidence="1" id="KW-0175">Coiled coil</keyword>
<gene>
    <name evidence="3" type="ordered locus">Minf_0278</name>
</gene>
<feature type="region of interest" description="Disordered" evidence="2">
    <location>
        <begin position="557"/>
        <end position="590"/>
    </location>
</feature>
<dbReference type="AlphaFoldDB" id="B3DY61"/>
<accession>B3DY61</accession>
<feature type="compositionally biased region" description="Basic and acidic residues" evidence="2">
    <location>
        <begin position="580"/>
        <end position="590"/>
    </location>
</feature>
<dbReference type="OrthoDB" id="206664at2"/>
<sequence length="590" mass="65808">MSEPDEKKLTYFSYKIVEVKRIDPKERDELEKKFYNEVRGEYLKYLAKNKRKSLLQWGFTEDQIKKYFLNGKLPEKCGWDVDHRIPLFLSGNLENPNSFDNLDFLPKPLHDLKTKLIDSKIDRVLNKLARKYGSYGFPKNGEGIRLGYPSVTFSSKDLSKIENIGQELSKYPYEKIVKSTLGKLENDVQKIAKGEERTLVTKFLRENGYLKGLMGWLGGLLGIWGIGQEVQAAVKEGRETGRWGLALGKAGGRIGFSYGASMLGGIGGAAVGSLFLPGIGTVAGGIVGGLFGGYAGQRLSELLSEGMEKVTLSSPFHPRGLGEEAHAQGIQERFKSPSQEKIEKTAWEREKPADNLLGEVAKGVEKKIEQPEKEGGQEDPTFGFVKRATGKSAELGVSLGFPTAVTPLQAVMRLKEELGGGRKEGKRLELDRLDGCGLLQAEGRKLADLKTIEKTKAAAKQRLEQAVLSASDPEKMDHEKLKAFLEKNNKRIRDKDWRGLAQRIEEVVEQKKTEGILAYWNLPGIGKGPLFPGSFWQKACEAKKRVEELEKQREEAPLFKAGGLTPNPFPGLYHSPTLELEQKKIRDKQR</sequence>
<evidence type="ECO:0000256" key="1">
    <source>
        <dbReference type="SAM" id="Coils"/>
    </source>
</evidence>
<evidence type="ECO:0000256" key="2">
    <source>
        <dbReference type="SAM" id="MobiDB-lite"/>
    </source>
</evidence>
<dbReference type="RefSeq" id="WP_012462620.1">
    <property type="nucleotide sequence ID" value="NC_010794.1"/>
</dbReference>
<dbReference type="STRING" id="481448.Minf_0278"/>
<dbReference type="EMBL" id="CP000975">
    <property type="protein sequence ID" value="ACD82338.1"/>
    <property type="molecule type" value="Genomic_DNA"/>
</dbReference>
<dbReference type="KEGG" id="min:Minf_0278"/>